<dbReference type="GO" id="GO:0005886">
    <property type="term" value="C:plasma membrane"/>
    <property type="evidence" value="ECO:0007669"/>
    <property type="project" value="UniProtKB-SubCell"/>
</dbReference>
<comment type="caution">
    <text evidence="7">The sequence shown here is derived from an EMBL/GenBank/DDBJ whole genome shotgun (WGS) entry which is preliminary data.</text>
</comment>
<dbReference type="GO" id="GO:0005524">
    <property type="term" value="F:ATP binding"/>
    <property type="evidence" value="ECO:0007669"/>
    <property type="project" value="UniProtKB-KW"/>
</dbReference>
<feature type="transmembrane region" description="Helical" evidence="5">
    <location>
        <begin position="174"/>
        <end position="193"/>
    </location>
</feature>
<keyword evidence="7" id="KW-0547">Nucleotide-binding</keyword>
<protein>
    <submittedName>
        <fullName evidence="7">ABC transporter ATP-binding protein</fullName>
    </submittedName>
</protein>
<dbReference type="InterPro" id="IPR036640">
    <property type="entry name" value="ABC1_TM_sf"/>
</dbReference>
<feature type="non-terminal residue" evidence="7">
    <location>
        <position position="198"/>
    </location>
</feature>
<evidence type="ECO:0000256" key="1">
    <source>
        <dbReference type="ARBA" id="ARBA00004651"/>
    </source>
</evidence>
<evidence type="ECO:0000256" key="2">
    <source>
        <dbReference type="ARBA" id="ARBA00022692"/>
    </source>
</evidence>
<accession>A0A2S9PS32</accession>
<keyword evidence="4 5" id="KW-0472">Membrane</keyword>
<evidence type="ECO:0000256" key="4">
    <source>
        <dbReference type="ARBA" id="ARBA00023136"/>
    </source>
</evidence>
<sequence length="198" mass="20431">MSGRGEPGERGERGALRRVLPEGRRFLRGRGRVLVALSGWSLLESVQTFLGGYGVARALDDGFLAGRTGAGLAWLAVAAAAVLLGWPAVRGVFAALAGLVEPLRDGLVRRAVDQALGAALADPARADPTAAVSRLTHQTEIARDSFAGLVLTARSFVFTTAGALLGMAALDPRLLAVVLPPLLAGLVLFAATFPPMAA</sequence>
<dbReference type="Gene3D" id="1.20.1560.10">
    <property type="entry name" value="ABC transporter type 1, transmembrane domain"/>
    <property type="match status" value="1"/>
</dbReference>
<dbReference type="InterPro" id="IPR011527">
    <property type="entry name" value="ABC1_TM_dom"/>
</dbReference>
<dbReference type="Proteomes" id="UP000239322">
    <property type="component" value="Unassembled WGS sequence"/>
</dbReference>
<keyword evidence="2 5" id="KW-0812">Transmembrane</keyword>
<feature type="transmembrane region" description="Helical" evidence="5">
    <location>
        <begin position="33"/>
        <end position="53"/>
    </location>
</feature>
<dbReference type="PROSITE" id="PS50929">
    <property type="entry name" value="ABC_TM1F"/>
    <property type="match status" value="1"/>
</dbReference>
<evidence type="ECO:0000256" key="3">
    <source>
        <dbReference type="ARBA" id="ARBA00022989"/>
    </source>
</evidence>
<feature type="domain" description="ABC transmembrane type-1" evidence="6">
    <location>
        <begin position="33"/>
        <end position="198"/>
    </location>
</feature>
<gene>
    <name evidence="7" type="ORF">C6N75_21515</name>
</gene>
<evidence type="ECO:0000313" key="7">
    <source>
        <dbReference type="EMBL" id="PRH77211.1"/>
    </source>
</evidence>
<keyword evidence="3 5" id="KW-1133">Transmembrane helix</keyword>
<keyword evidence="7" id="KW-0067">ATP-binding</keyword>
<feature type="transmembrane region" description="Helical" evidence="5">
    <location>
        <begin position="73"/>
        <end position="100"/>
    </location>
</feature>
<feature type="transmembrane region" description="Helical" evidence="5">
    <location>
        <begin position="146"/>
        <end position="168"/>
    </location>
</feature>
<comment type="subcellular location">
    <subcellularLocation>
        <location evidence="1">Cell membrane</location>
        <topology evidence="1">Multi-pass membrane protein</topology>
    </subcellularLocation>
</comment>
<proteinExistence type="predicted"/>
<keyword evidence="8" id="KW-1185">Reference proteome</keyword>
<reference evidence="7 8" key="1">
    <citation type="submission" date="2018-03" db="EMBL/GenBank/DDBJ databases">
        <title>Novel Streptomyces sp. from soil.</title>
        <authorList>
            <person name="Tan G.Y.A."/>
            <person name="Lee Z.Y."/>
        </authorList>
    </citation>
    <scope>NUCLEOTIDE SEQUENCE [LARGE SCALE GENOMIC DNA]</scope>
    <source>
        <strain evidence="7 8">ST5x</strain>
    </source>
</reference>
<dbReference type="GO" id="GO:0140359">
    <property type="term" value="F:ABC-type transporter activity"/>
    <property type="evidence" value="ECO:0007669"/>
    <property type="project" value="InterPro"/>
</dbReference>
<organism evidence="7 8">
    <name type="scientific">Streptomyces solincola</name>
    <dbReference type="NCBI Taxonomy" id="2100817"/>
    <lineage>
        <taxon>Bacteria</taxon>
        <taxon>Bacillati</taxon>
        <taxon>Actinomycetota</taxon>
        <taxon>Actinomycetes</taxon>
        <taxon>Kitasatosporales</taxon>
        <taxon>Streptomycetaceae</taxon>
        <taxon>Streptomyces</taxon>
    </lineage>
</organism>
<evidence type="ECO:0000313" key="8">
    <source>
        <dbReference type="Proteomes" id="UP000239322"/>
    </source>
</evidence>
<dbReference type="SUPFAM" id="SSF90123">
    <property type="entry name" value="ABC transporter transmembrane region"/>
    <property type="match status" value="1"/>
</dbReference>
<dbReference type="EMBL" id="PVLV01000358">
    <property type="protein sequence ID" value="PRH77211.1"/>
    <property type="molecule type" value="Genomic_DNA"/>
</dbReference>
<evidence type="ECO:0000259" key="6">
    <source>
        <dbReference type="PROSITE" id="PS50929"/>
    </source>
</evidence>
<evidence type="ECO:0000256" key="5">
    <source>
        <dbReference type="SAM" id="Phobius"/>
    </source>
</evidence>
<dbReference type="AlphaFoldDB" id="A0A2S9PS32"/>
<name>A0A2S9PS32_9ACTN</name>